<name>A0ABD6EP24_9BILA</name>
<dbReference type="EMBL" id="JBGFUD010006922">
    <property type="protein sequence ID" value="MFH4981280.1"/>
    <property type="molecule type" value="Genomic_DNA"/>
</dbReference>
<keyword evidence="2" id="KW-1185">Reference proteome</keyword>
<gene>
    <name evidence="1" type="ORF">AB6A40_007989</name>
</gene>
<evidence type="ECO:0000313" key="1">
    <source>
        <dbReference type="EMBL" id="MFH4981280.1"/>
    </source>
</evidence>
<proteinExistence type="predicted"/>
<sequence length="70" mass="8072">MPADFSSRTFRDPRVLFVWCTLLSASYPLPLMDYEISGGEVIELPVGHFPDPECDYTVRLKDRNGPRLQR</sequence>
<comment type="caution">
    <text evidence="1">The sequence shown here is derived from an EMBL/GenBank/DDBJ whole genome shotgun (WGS) entry which is preliminary data.</text>
</comment>
<reference evidence="1 2" key="1">
    <citation type="submission" date="2024-08" db="EMBL/GenBank/DDBJ databases">
        <title>Gnathostoma spinigerum genome.</title>
        <authorList>
            <person name="Gonzalez-Bertolin B."/>
            <person name="Monzon S."/>
            <person name="Zaballos A."/>
            <person name="Jimenez P."/>
            <person name="Dekumyoy P."/>
            <person name="Varona S."/>
            <person name="Cuesta I."/>
            <person name="Sumanam S."/>
            <person name="Adisakwattana P."/>
            <person name="Gasser R.B."/>
            <person name="Hernandez-Gonzalez A."/>
            <person name="Young N.D."/>
            <person name="Perteguer M.J."/>
        </authorList>
    </citation>
    <scope>NUCLEOTIDE SEQUENCE [LARGE SCALE GENOMIC DNA]</scope>
    <source>
        <strain evidence="1">AL3</strain>
        <tissue evidence="1">Liver</tissue>
    </source>
</reference>
<dbReference type="Proteomes" id="UP001608902">
    <property type="component" value="Unassembled WGS sequence"/>
</dbReference>
<accession>A0ABD6EP24</accession>
<organism evidence="1 2">
    <name type="scientific">Gnathostoma spinigerum</name>
    <dbReference type="NCBI Taxonomy" id="75299"/>
    <lineage>
        <taxon>Eukaryota</taxon>
        <taxon>Metazoa</taxon>
        <taxon>Ecdysozoa</taxon>
        <taxon>Nematoda</taxon>
        <taxon>Chromadorea</taxon>
        <taxon>Rhabditida</taxon>
        <taxon>Spirurina</taxon>
        <taxon>Gnathostomatomorpha</taxon>
        <taxon>Gnathostomatoidea</taxon>
        <taxon>Gnathostomatidae</taxon>
        <taxon>Gnathostoma</taxon>
    </lineage>
</organism>
<evidence type="ECO:0000313" key="2">
    <source>
        <dbReference type="Proteomes" id="UP001608902"/>
    </source>
</evidence>
<evidence type="ECO:0008006" key="3">
    <source>
        <dbReference type="Google" id="ProtNLM"/>
    </source>
</evidence>
<protein>
    <recommendedName>
        <fullName evidence="3">CUB domain-containing protein</fullName>
    </recommendedName>
</protein>
<dbReference type="AlphaFoldDB" id="A0ABD6EP24"/>